<evidence type="ECO:0000313" key="2">
    <source>
        <dbReference type="EMBL" id="TFK82951.1"/>
    </source>
</evidence>
<name>A0A5C3P0C4_9APHY</name>
<dbReference type="EMBL" id="ML211434">
    <property type="protein sequence ID" value="TFK82951.1"/>
    <property type="molecule type" value="Genomic_DNA"/>
</dbReference>
<gene>
    <name evidence="2" type="ORF">K466DRAFT_279914</name>
</gene>
<dbReference type="AlphaFoldDB" id="A0A5C3P0C4"/>
<dbReference type="Proteomes" id="UP000308197">
    <property type="component" value="Unassembled WGS sequence"/>
</dbReference>
<keyword evidence="3" id="KW-1185">Reference proteome</keyword>
<organism evidence="2 3">
    <name type="scientific">Polyporus arcularius HHB13444</name>
    <dbReference type="NCBI Taxonomy" id="1314778"/>
    <lineage>
        <taxon>Eukaryota</taxon>
        <taxon>Fungi</taxon>
        <taxon>Dikarya</taxon>
        <taxon>Basidiomycota</taxon>
        <taxon>Agaricomycotina</taxon>
        <taxon>Agaricomycetes</taxon>
        <taxon>Polyporales</taxon>
        <taxon>Polyporaceae</taxon>
        <taxon>Polyporus</taxon>
    </lineage>
</organism>
<accession>A0A5C3P0C4</accession>
<feature type="compositionally biased region" description="Polar residues" evidence="1">
    <location>
        <begin position="1"/>
        <end position="11"/>
    </location>
</feature>
<proteinExistence type="predicted"/>
<sequence length="239" mass="25312">MQRWHGSQTSGVGVAGALQGASSLGPPRASRTKFVGRVHAQDRRVSNRSPAARGPAALDAHLHVRATGRRADLVAQQDAQLPRAEPHPRGARNVPCYGSALHAKTLYASGTRASASAQGGAAPRTVSGASSRRFAPGLRTMEHECSSRDAVARLLYQGYRRQRRKTSAYLVSPLRSRHASDLSVRISGPDWVMDARATRNRGERGFEGTDLEKGAGGVAGFKVSTSSSIDVSNSGHALA</sequence>
<evidence type="ECO:0000256" key="1">
    <source>
        <dbReference type="SAM" id="MobiDB-lite"/>
    </source>
</evidence>
<feature type="region of interest" description="Disordered" evidence="1">
    <location>
        <begin position="1"/>
        <end position="30"/>
    </location>
</feature>
<protein>
    <submittedName>
        <fullName evidence="2">Uncharacterized protein</fullName>
    </submittedName>
</protein>
<evidence type="ECO:0000313" key="3">
    <source>
        <dbReference type="Proteomes" id="UP000308197"/>
    </source>
</evidence>
<reference evidence="2 3" key="1">
    <citation type="journal article" date="2019" name="Nat. Ecol. Evol.">
        <title>Megaphylogeny resolves global patterns of mushroom evolution.</title>
        <authorList>
            <person name="Varga T."/>
            <person name="Krizsan K."/>
            <person name="Foldi C."/>
            <person name="Dima B."/>
            <person name="Sanchez-Garcia M."/>
            <person name="Sanchez-Ramirez S."/>
            <person name="Szollosi G.J."/>
            <person name="Szarkandi J.G."/>
            <person name="Papp V."/>
            <person name="Albert L."/>
            <person name="Andreopoulos W."/>
            <person name="Angelini C."/>
            <person name="Antonin V."/>
            <person name="Barry K.W."/>
            <person name="Bougher N.L."/>
            <person name="Buchanan P."/>
            <person name="Buyck B."/>
            <person name="Bense V."/>
            <person name="Catcheside P."/>
            <person name="Chovatia M."/>
            <person name="Cooper J."/>
            <person name="Damon W."/>
            <person name="Desjardin D."/>
            <person name="Finy P."/>
            <person name="Geml J."/>
            <person name="Haridas S."/>
            <person name="Hughes K."/>
            <person name="Justo A."/>
            <person name="Karasinski D."/>
            <person name="Kautmanova I."/>
            <person name="Kiss B."/>
            <person name="Kocsube S."/>
            <person name="Kotiranta H."/>
            <person name="LaButti K.M."/>
            <person name="Lechner B.E."/>
            <person name="Liimatainen K."/>
            <person name="Lipzen A."/>
            <person name="Lukacs Z."/>
            <person name="Mihaltcheva S."/>
            <person name="Morgado L.N."/>
            <person name="Niskanen T."/>
            <person name="Noordeloos M.E."/>
            <person name="Ohm R.A."/>
            <person name="Ortiz-Santana B."/>
            <person name="Ovrebo C."/>
            <person name="Racz N."/>
            <person name="Riley R."/>
            <person name="Savchenko A."/>
            <person name="Shiryaev A."/>
            <person name="Soop K."/>
            <person name="Spirin V."/>
            <person name="Szebenyi C."/>
            <person name="Tomsovsky M."/>
            <person name="Tulloss R.E."/>
            <person name="Uehling J."/>
            <person name="Grigoriev I.V."/>
            <person name="Vagvolgyi C."/>
            <person name="Papp T."/>
            <person name="Martin F.M."/>
            <person name="Miettinen O."/>
            <person name="Hibbett D.S."/>
            <person name="Nagy L.G."/>
        </authorList>
    </citation>
    <scope>NUCLEOTIDE SEQUENCE [LARGE SCALE GENOMIC DNA]</scope>
    <source>
        <strain evidence="2 3">HHB13444</strain>
    </source>
</reference>
<dbReference type="InParanoid" id="A0A5C3P0C4"/>